<evidence type="ECO:0000313" key="2">
    <source>
        <dbReference type="Proteomes" id="UP000325440"/>
    </source>
</evidence>
<dbReference type="OrthoDB" id="6140090at2759"/>
<sequence>MAVPNPQTNISLLKPKTPGEIQELIPNEFVDKSVDKSQCILCNKVITAEIMKLSKLKEHFKRSHSQFVEKDIAFFKRKEAALKNVHVDSSGYFFQSTEIGLEA</sequence>
<organism evidence="1 2">
    <name type="scientific">Cinara cedri</name>
    <dbReference type="NCBI Taxonomy" id="506608"/>
    <lineage>
        <taxon>Eukaryota</taxon>
        <taxon>Metazoa</taxon>
        <taxon>Ecdysozoa</taxon>
        <taxon>Arthropoda</taxon>
        <taxon>Hexapoda</taxon>
        <taxon>Insecta</taxon>
        <taxon>Pterygota</taxon>
        <taxon>Neoptera</taxon>
        <taxon>Paraneoptera</taxon>
        <taxon>Hemiptera</taxon>
        <taxon>Sternorrhyncha</taxon>
        <taxon>Aphidomorpha</taxon>
        <taxon>Aphidoidea</taxon>
        <taxon>Aphididae</taxon>
        <taxon>Lachninae</taxon>
        <taxon>Cinara</taxon>
    </lineage>
</organism>
<name>A0A5E4NAS4_9HEMI</name>
<protein>
    <submittedName>
        <fullName evidence="1">Uncharacterized protein</fullName>
    </submittedName>
</protein>
<gene>
    <name evidence="1" type="ORF">CINCED_3A015995</name>
</gene>
<accession>A0A5E4NAS4</accession>
<proteinExistence type="predicted"/>
<reference evidence="1 2" key="1">
    <citation type="submission" date="2019-08" db="EMBL/GenBank/DDBJ databases">
        <authorList>
            <person name="Alioto T."/>
            <person name="Alioto T."/>
            <person name="Gomez Garrido J."/>
        </authorList>
    </citation>
    <scope>NUCLEOTIDE SEQUENCE [LARGE SCALE GENOMIC DNA]</scope>
</reference>
<dbReference type="AlphaFoldDB" id="A0A5E4NAS4"/>
<evidence type="ECO:0000313" key="1">
    <source>
        <dbReference type="EMBL" id="VVC38685.1"/>
    </source>
</evidence>
<dbReference type="EMBL" id="CABPRJ010001492">
    <property type="protein sequence ID" value="VVC38685.1"/>
    <property type="molecule type" value="Genomic_DNA"/>
</dbReference>
<keyword evidence="2" id="KW-1185">Reference proteome</keyword>
<dbReference type="Proteomes" id="UP000325440">
    <property type="component" value="Unassembled WGS sequence"/>
</dbReference>